<evidence type="ECO:0000313" key="2">
    <source>
        <dbReference type="WBParaSite" id="Csp11.Scaffold629.g8374.t1"/>
    </source>
</evidence>
<dbReference type="WBParaSite" id="Csp11.Scaffold629.g8374.t1">
    <property type="protein sequence ID" value="Csp11.Scaffold629.g8374.t1"/>
    <property type="gene ID" value="Csp11.Scaffold629.g8374"/>
</dbReference>
<reference evidence="2" key="1">
    <citation type="submission" date="2016-11" db="UniProtKB">
        <authorList>
            <consortium name="WormBaseParasite"/>
        </authorList>
    </citation>
    <scope>IDENTIFICATION</scope>
</reference>
<name>A0A1I7UE08_9PELO</name>
<organism evidence="1 2">
    <name type="scientific">Caenorhabditis tropicalis</name>
    <dbReference type="NCBI Taxonomy" id="1561998"/>
    <lineage>
        <taxon>Eukaryota</taxon>
        <taxon>Metazoa</taxon>
        <taxon>Ecdysozoa</taxon>
        <taxon>Nematoda</taxon>
        <taxon>Chromadorea</taxon>
        <taxon>Rhabditida</taxon>
        <taxon>Rhabditina</taxon>
        <taxon>Rhabditomorpha</taxon>
        <taxon>Rhabditoidea</taxon>
        <taxon>Rhabditidae</taxon>
        <taxon>Peloderinae</taxon>
        <taxon>Caenorhabditis</taxon>
    </lineage>
</organism>
<keyword evidence="1" id="KW-1185">Reference proteome</keyword>
<proteinExistence type="predicted"/>
<sequence>MAEAELAFVPAEHHERLQTASKVPLERCHIEPRWVEHGREVYVTFYTAHESKVVHMYLKEFHALQQLKDMATDLFPPYSYRVFFVIKRFEMPSSKEFTTISSILPYTSIAIDSKDVLAYRNFR</sequence>
<evidence type="ECO:0000313" key="1">
    <source>
        <dbReference type="Proteomes" id="UP000095282"/>
    </source>
</evidence>
<accession>A0A1I7UE08</accession>
<protein>
    <submittedName>
        <fullName evidence="2">PX domain-containing protein</fullName>
    </submittedName>
</protein>
<dbReference type="Proteomes" id="UP000095282">
    <property type="component" value="Unplaced"/>
</dbReference>
<dbReference type="AlphaFoldDB" id="A0A1I7UE08"/>